<dbReference type="AlphaFoldDB" id="A0A9D3VPJ2"/>
<gene>
    <name evidence="2" type="ORF">J1N35_018743</name>
</gene>
<dbReference type="InterPro" id="IPR044730">
    <property type="entry name" value="RNase_H-like_dom_plant"/>
</dbReference>
<dbReference type="CDD" id="cd06222">
    <property type="entry name" value="RNase_H_like"/>
    <property type="match status" value="1"/>
</dbReference>
<dbReference type="GO" id="GO:0003676">
    <property type="term" value="F:nucleic acid binding"/>
    <property type="evidence" value="ECO:0007669"/>
    <property type="project" value="InterPro"/>
</dbReference>
<dbReference type="InterPro" id="IPR052929">
    <property type="entry name" value="RNase_H-like_EbsB-rel"/>
</dbReference>
<dbReference type="Proteomes" id="UP000828251">
    <property type="component" value="Unassembled WGS sequence"/>
</dbReference>
<name>A0A9D3VPJ2_9ROSI</name>
<proteinExistence type="predicted"/>
<evidence type="ECO:0000259" key="1">
    <source>
        <dbReference type="Pfam" id="PF13456"/>
    </source>
</evidence>
<dbReference type="InterPro" id="IPR002156">
    <property type="entry name" value="RNaseH_domain"/>
</dbReference>
<dbReference type="PANTHER" id="PTHR47074:SF61">
    <property type="entry name" value="RNASE H TYPE-1 DOMAIN-CONTAINING PROTEIN"/>
    <property type="match status" value="1"/>
</dbReference>
<evidence type="ECO:0000313" key="3">
    <source>
        <dbReference type="Proteomes" id="UP000828251"/>
    </source>
</evidence>
<sequence length="260" mass="30244">MHKKLVTNTSYPRCGERSETMEHVFRECLVTIEVWSELSFHHISISQNMDFVQWLTWVFEQFNQSKCSIFCCAIWAISGARNKRIHENKVSTGKEIANFVIKYIDEITGCIDKYSVKPIRSIRWRYPPEAFVKINFDGANNERQKLLLSCSKIHHEIHSAFATESVACLEAIQVGVEKEWRHIIIEGDSLTNSKDRSLVGALIHDIKQNTVGSNTFRFEHTRRTANGLAHLLATETLRRREEIYLKMAVPEYAEEQRRKD</sequence>
<keyword evidence="3" id="KW-1185">Reference proteome</keyword>
<dbReference type="Pfam" id="PF13456">
    <property type="entry name" value="RVT_3"/>
    <property type="match status" value="1"/>
</dbReference>
<organism evidence="2 3">
    <name type="scientific">Gossypium stocksii</name>
    <dbReference type="NCBI Taxonomy" id="47602"/>
    <lineage>
        <taxon>Eukaryota</taxon>
        <taxon>Viridiplantae</taxon>
        <taxon>Streptophyta</taxon>
        <taxon>Embryophyta</taxon>
        <taxon>Tracheophyta</taxon>
        <taxon>Spermatophyta</taxon>
        <taxon>Magnoliopsida</taxon>
        <taxon>eudicotyledons</taxon>
        <taxon>Gunneridae</taxon>
        <taxon>Pentapetalae</taxon>
        <taxon>rosids</taxon>
        <taxon>malvids</taxon>
        <taxon>Malvales</taxon>
        <taxon>Malvaceae</taxon>
        <taxon>Malvoideae</taxon>
        <taxon>Gossypium</taxon>
    </lineage>
</organism>
<comment type="caution">
    <text evidence="2">The sequence shown here is derived from an EMBL/GenBank/DDBJ whole genome shotgun (WGS) entry which is preliminary data.</text>
</comment>
<accession>A0A9D3VPJ2</accession>
<protein>
    <recommendedName>
        <fullName evidence="1">RNase H type-1 domain-containing protein</fullName>
    </recommendedName>
</protein>
<dbReference type="EMBL" id="JAIQCV010000006">
    <property type="protein sequence ID" value="KAH1091486.1"/>
    <property type="molecule type" value="Genomic_DNA"/>
</dbReference>
<dbReference type="GO" id="GO:0004523">
    <property type="term" value="F:RNA-DNA hybrid ribonuclease activity"/>
    <property type="evidence" value="ECO:0007669"/>
    <property type="project" value="InterPro"/>
</dbReference>
<feature type="domain" description="RNase H type-1" evidence="1">
    <location>
        <begin position="146"/>
        <end position="235"/>
    </location>
</feature>
<dbReference type="OrthoDB" id="990022at2759"/>
<evidence type="ECO:0000313" key="2">
    <source>
        <dbReference type="EMBL" id="KAH1091486.1"/>
    </source>
</evidence>
<dbReference type="PANTHER" id="PTHR47074">
    <property type="entry name" value="BNAC02G40300D PROTEIN"/>
    <property type="match status" value="1"/>
</dbReference>
<reference evidence="2 3" key="1">
    <citation type="journal article" date="2021" name="Plant Biotechnol. J.">
        <title>Multi-omics assisted identification of the key and species-specific regulatory components of drought-tolerant mechanisms in Gossypium stocksii.</title>
        <authorList>
            <person name="Yu D."/>
            <person name="Ke L."/>
            <person name="Zhang D."/>
            <person name="Wu Y."/>
            <person name="Sun Y."/>
            <person name="Mei J."/>
            <person name="Sun J."/>
            <person name="Sun Y."/>
        </authorList>
    </citation>
    <scope>NUCLEOTIDE SEQUENCE [LARGE SCALE GENOMIC DNA]</scope>
    <source>
        <strain evidence="3">cv. E1</strain>
        <tissue evidence="2">Leaf</tissue>
    </source>
</reference>